<comment type="caution">
    <text evidence="2">The sequence shown here is derived from an EMBL/GenBank/DDBJ whole genome shotgun (WGS) entry which is preliminary data.</text>
</comment>
<feature type="transmembrane region" description="Helical" evidence="1">
    <location>
        <begin position="17"/>
        <end position="38"/>
    </location>
</feature>
<organism evidence="2 3">
    <name type="scientific">Chiloscyllium punctatum</name>
    <name type="common">Brownbanded bambooshark</name>
    <name type="synonym">Hemiscyllium punctatum</name>
    <dbReference type="NCBI Taxonomy" id="137246"/>
    <lineage>
        <taxon>Eukaryota</taxon>
        <taxon>Metazoa</taxon>
        <taxon>Chordata</taxon>
        <taxon>Craniata</taxon>
        <taxon>Vertebrata</taxon>
        <taxon>Chondrichthyes</taxon>
        <taxon>Elasmobranchii</taxon>
        <taxon>Galeomorphii</taxon>
        <taxon>Galeoidea</taxon>
        <taxon>Orectolobiformes</taxon>
        <taxon>Hemiscylliidae</taxon>
        <taxon>Chiloscyllium</taxon>
    </lineage>
</organism>
<proteinExistence type="predicted"/>
<reference evidence="2 3" key="1">
    <citation type="journal article" date="2018" name="Nat. Ecol. Evol.">
        <title>Shark genomes provide insights into elasmobranch evolution and the origin of vertebrates.</title>
        <authorList>
            <person name="Hara Y"/>
            <person name="Yamaguchi K"/>
            <person name="Onimaru K"/>
            <person name="Kadota M"/>
            <person name="Koyanagi M"/>
            <person name="Keeley SD"/>
            <person name="Tatsumi K"/>
            <person name="Tanaka K"/>
            <person name="Motone F"/>
            <person name="Kageyama Y"/>
            <person name="Nozu R"/>
            <person name="Adachi N"/>
            <person name="Nishimura O"/>
            <person name="Nakagawa R"/>
            <person name="Tanegashima C"/>
            <person name="Kiyatake I"/>
            <person name="Matsumoto R"/>
            <person name="Murakumo K"/>
            <person name="Nishida K"/>
            <person name="Terakita A"/>
            <person name="Kuratani S"/>
            <person name="Sato K"/>
            <person name="Hyodo S Kuraku.S."/>
        </authorList>
    </citation>
    <scope>NUCLEOTIDE SEQUENCE [LARGE SCALE GENOMIC DNA]</scope>
</reference>
<evidence type="ECO:0000313" key="3">
    <source>
        <dbReference type="Proteomes" id="UP000287033"/>
    </source>
</evidence>
<dbReference type="AlphaFoldDB" id="A0A401T5J4"/>
<evidence type="ECO:0000256" key="1">
    <source>
        <dbReference type="SAM" id="Phobius"/>
    </source>
</evidence>
<dbReference type="Proteomes" id="UP000287033">
    <property type="component" value="Unassembled WGS sequence"/>
</dbReference>
<sequence>MTCVCVCDHKTNVGVTVGIVIASLVFLGFIGGISVWLIKIKSHRMKSATQGQHTSSRECGYQMYRPNQNFDLDSYFLVNIDIAEKAMEPSDENVYTGLQMQDRSVYSELKRNVE</sequence>
<evidence type="ECO:0000313" key="2">
    <source>
        <dbReference type="EMBL" id="GCC37909.1"/>
    </source>
</evidence>
<dbReference type="EMBL" id="BEZZ01001078">
    <property type="protein sequence ID" value="GCC37909.1"/>
    <property type="molecule type" value="Genomic_DNA"/>
</dbReference>
<name>A0A401T5J4_CHIPU</name>
<keyword evidence="1" id="KW-0472">Membrane</keyword>
<keyword evidence="3" id="KW-1185">Reference proteome</keyword>
<dbReference type="OrthoDB" id="9950114at2759"/>
<dbReference type="OMA" id="QDRSVYS"/>
<accession>A0A401T5J4</accession>
<keyword evidence="1" id="KW-0812">Transmembrane</keyword>
<gene>
    <name evidence="2" type="ORF">chiPu_0016418</name>
</gene>
<keyword evidence="1" id="KW-1133">Transmembrane helix</keyword>
<protein>
    <submittedName>
        <fullName evidence="2">Uncharacterized protein</fullName>
    </submittedName>
</protein>